<gene>
    <name evidence="3" type="ORF">NYP18_00465</name>
</gene>
<comment type="similarity">
    <text evidence="1">Belongs to the enoyl-CoA hydratase/isomerase family.</text>
</comment>
<evidence type="ECO:0000313" key="3">
    <source>
        <dbReference type="EMBL" id="MCS5478126.1"/>
    </source>
</evidence>
<proteinExistence type="inferred from homology"/>
<evidence type="ECO:0000259" key="2">
    <source>
        <dbReference type="Pfam" id="PF01575"/>
    </source>
</evidence>
<dbReference type="EMBL" id="JANWTC010000001">
    <property type="protein sequence ID" value="MCS5478126.1"/>
    <property type="molecule type" value="Genomic_DNA"/>
</dbReference>
<dbReference type="PANTHER" id="PTHR43664">
    <property type="entry name" value="MONOAMINE OXIDASE-RELATED"/>
    <property type="match status" value="1"/>
</dbReference>
<comment type="caution">
    <text evidence="3">The sequence shown here is derived from an EMBL/GenBank/DDBJ whole genome shotgun (WGS) entry which is preliminary data.</text>
</comment>
<dbReference type="Gene3D" id="3.10.129.10">
    <property type="entry name" value="Hotdog Thioesterase"/>
    <property type="match status" value="1"/>
</dbReference>
<dbReference type="PANTHER" id="PTHR43664:SF1">
    <property type="entry name" value="BETA-METHYLMALYL-COA DEHYDRATASE"/>
    <property type="match status" value="1"/>
</dbReference>
<keyword evidence="4" id="KW-1185">Reference proteome</keyword>
<dbReference type="InterPro" id="IPR029069">
    <property type="entry name" value="HotDog_dom_sf"/>
</dbReference>
<dbReference type="CDD" id="cd03451">
    <property type="entry name" value="FkbR2"/>
    <property type="match status" value="1"/>
</dbReference>
<evidence type="ECO:0000313" key="4">
    <source>
        <dbReference type="Proteomes" id="UP001205965"/>
    </source>
</evidence>
<dbReference type="InterPro" id="IPR052342">
    <property type="entry name" value="MCH/BMMD"/>
</dbReference>
<protein>
    <submittedName>
        <fullName evidence="3">MaoC family dehydratase</fullName>
    </submittedName>
</protein>
<accession>A0ABT2FSD8</accession>
<dbReference type="InterPro" id="IPR002539">
    <property type="entry name" value="MaoC-like_dom"/>
</dbReference>
<dbReference type="RefSeq" id="WP_259426153.1">
    <property type="nucleotide sequence ID" value="NZ_JANWTC010000001.1"/>
</dbReference>
<dbReference type="SUPFAM" id="SSF54637">
    <property type="entry name" value="Thioesterase/thiol ester dehydrase-isomerase"/>
    <property type="match status" value="1"/>
</dbReference>
<feature type="domain" description="MaoC-like" evidence="2">
    <location>
        <begin position="11"/>
        <end position="125"/>
    </location>
</feature>
<name>A0ABT2FSD8_9CORY</name>
<dbReference type="Proteomes" id="UP001205965">
    <property type="component" value="Unassembled WGS sequence"/>
</dbReference>
<organism evidence="3 4">
    <name type="scientific">Corynebacterium lemuris</name>
    <dbReference type="NCBI Taxonomy" id="1859292"/>
    <lineage>
        <taxon>Bacteria</taxon>
        <taxon>Bacillati</taxon>
        <taxon>Actinomycetota</taxon>
        <taxon>Actinomycetes</taxon>
        <taxon>Mycobacteriales</taxon>
        <taxon>Corynebacteriaceae</taxon>
        <taxon>Corynebacterium</taxon>
    </lineage>
</organism>
<sequence length="165" mass="18391">MPGMYYEDFTVGEVLRHEVTRTVTETDNLLITTLTMNVQPLHLDAEFAAESMYGRQIVNSIFTLGVVTGIPVQQTTLGTTLGNLGFREIEFPKPVFFGDTLRVETEALDKRVSKSRPETGIVGIEHRGYNQNDELVCVVRRTALMKRRPGAVEETQLETTAASAQ</sequence>
<reference evidence="3 4" key="1">
    <citation type="submission" date="2022-08" db="EMBL/GenBank/DDBJ databases">
        <title>YIM 101645 draft genome.</title>
        <authorList>
            <person name="Chen X."/>
        </authorList>
    </citation>
    <scope>NUCLEOTIDE SEQUENCE [LARGE SCALE GENOMIC DNA]</scope>
    <source>
        <strain evidence="3 4">YIM 101645</strain>
    </source>
</reference>
<dbReference type="Pfam" id="PF01575">
    <property type="entry name" value="MaoC_dehydratas"/>
    <property type="match status" value="1"/>
</dbReference>
<evidence type="ECO:0000256" key="1">
    <source>
        <dbReference type="ARBA" id="ARBA00005254"/>
    </source>
</evidence>